<comment type="caution">
    <text evidence="10">The sequence shown here is derived from an EMBL/GenBank/DDBJ whole genome shotgun (WGS) entry which is preliminary data.</text>
</comment>
<evidence type="ECO:0000256" key="2">
    <source>
        <dbReference type="ARBA" id="ARBA00022730"/>
    </source>
</evidence>
<dbReference type="GO" id="GO:0019843">
    <property type="term" value="F:rRNA binding"/>
    <property type="evidence" value="ECO:0007669"/>
    <property type="project" value="UniProtKB-UniRule"/>
</dbReference>
<dbReference type="InterPro" id="IPR027437">
    <property type="entry name" value="Rbsml_uS13_C"/>
</dbReference>
<dbReference type="NCBIfam" id="TIGR03631">
    <property type="entry name" value="uS13_bact"/>
    <property type="match status" value="1"/>
</dbReference>
<evidence type="ECO:0000313" key="10">
    <source>
        <dbReference type="EMBL" id="OGY24195.1"/>
    </source>
</evidence>
<dbReference type="GO" id="GO:0006412">
    <property type="term" value="P:translation"/>
    <property type="evidence" value="ECO:0007669"/>
    <property type="project" value="UniProtKB-UniRule"/>
</dbReference>
<feature type="compositionally biased region" description="Basic residues" evidence="9">
    <location>
        <begin position="96"/>
        <end position="112"/>
    </location>
</feature>
<dbReference type="PIRSF" id="PIRSF002134">
    <property type="entry name" value="Ribosomal_S13"/>
    <property type="match status" value="1"/>
</dbReference>
<keyword evidence="7" id="KW-0820">tRNA-binding</keyword>
<evidence type="ECO:0000256" key="5">
    <source>
        <dbReference type="ARBA" id="ARBA00023274"/>
    </source>
</evidence>
<gene>
    <name evidence="7" type="primary">rpsM</name>
    <name evidence="10" type="ORF">A2172_01475</name>
</gene>
<name>A0A1G1W956_9BACT</name>
<dbReference type="AlphaFoldDB" id="A0A1G1W956"/>
<evidence type="ECO:0000256" key="6">
    <source>
        <dbReference type="ARBA" id="ARBA00035166"/>
    </source>
</evidence>
<keyword evidence="2 7" id="KW-0699">rRNA-binding</keyword>
<evidence type="ECO:0000313" key="11">
    <source>
        <dbReference type="Proteomes" id="UP000176631"/>
    </source>
</evidence>
<dbReference type="HAMAP" id="MF_01315">
    <property type="entry name" value="Ribosomal_uS13"/>
    <property type="match status" value="1"/>
</dbReference>
<evidence type="ECO:0000256" key="8">
    <source>
        <dbReference type="RuleBase" id="RU003830"/>
    </source>
</evidence>
<dbReference type="Gene3D" id="1.10.8.50">
    <property type="match status" value="1"/>
</dbReference>
<evidence type="ECO:0000256" key="9">
    <source>
        <dbReference type="SAM" id="MobiDB-lite"/>
    </source>
</evidence>
<protein>
    <recommendedName>
        <fullName evidence="6 7">Small ribosomal subunit protein uS13</fullName>
    </recommendedName>
</protein>
<feature type="region of interest" description="Disordered" evidence="9">
    <location>
        <begin position="96"/>
        <end position="138"/>
    </location>
</feature>
<dbReference type="InterPro" id="IPR019980">
    <property type="entry name" value="Ribosomal_uS13_bac-type"/>
</dbReference>
<dbReference type="Gene3D" id="4.10.910.10">
    <property type="entry name" value="30s ribosomal protein s13, domain 2"/>
    <property type="match status" value="1"/>
</dbReference>
<comment type="function">
    <text evidence="7">Located at the top of the head of the 30S subunit, it contacts several helices of the 16S rRNA. In the 70S ribosome it contacts the 23S rRNA (bridge B1a) and protein L5 of the 50S subunit (bridge B1b), connecting the 2 subunits; these bridges are implicated in subunit movement. Contacts the tRNAs in the A and P-sites.</text>
</comment>
<dbReference type="GO" id="GO:0003735">
    <property type="term" value="F:structural constituent of ribosome"/>
    <property type="evidence" value="ECO:0007669"/>
    <property type="project" value="InterPro"/>
</dbReference>
<dbReference type="GO" id="GO:0000049">
    <property type="term" value="F:tRNA binding"/>
    <property type="evidence" value="ECO:0007669"/>
    <property type="project" value="UniProtKB-UniRule"/>
</dbReference>
<dbReference type="STRING" id="1802593.A2172_01475"/>
<keyword evidence="3 7" id="KW-0694">RNA-binding</keyword>
<dbReference type="Proteomes" id="UP000176631">
    <property type="component" value="Unassembled WGS sequence"/>
</dbReference>
<dbReference type="EMBL" id="MHCP01000015">
    <property type="protein sequence ID" value="OGY24195.1"/>
    <property type="molecule type" value="Genomic_DNA"/>
</dbReference>
<keyword evidence="5 7" id="KW-0687">Ribonucleoprotein</keyword>
<comment type="subunit">
    <text evidence="7">Part of the 30S ribosomal subunit. Forms a loose heterodimer with protein S19. Forms two bridges to the 50S subunit in the 70S ribosome.</text>
</comment>
<comment type="similarity">
    <text evidence="1 7 8">Belongs to the universal ribosomal protein uS13 family.</text>
</comment>
<sequence>MARISGVELPSNQKVLYALPVIYGVGFTLAKKIIEAAKIPIDKKTNDLKEEEVLRLQKEVEKYPVEGELRRLVSQNIRRLEDISSYRGLRHRRGLPVRGQRTRSNARTKRGNRQTVGAIKKDMKAVAAKSESNEKGAS</sequence>
<evidence type="ECO:0000256" key="4">
    <source>
        <dbReference type="ARBA" id="ARBA00022980"/>
    </source>
</evidence>
<dbReference type="InterPro" id="IPR010979">
    <property type="entry name" value="Ribosomal_uS13-like_H2TH"/>
</dbReference>
<dbReference type="PANTHER" id="PTHR10871:SF1">
    <property type="entry name" value="SMALL RIBOSOMAL SUBUNIT PROTEIN US13M"/>
    <property type="match status" value="1"/>
</dbReference>
<dbReference type="PANTHER" id="PTHR10871">
    <property type="entry name" value="30S RIBOSOMAL PROTEIN S13/40S RIBOSOMAL PROTEIN S18"/>
    <property type="match status" value="1"/>
</dbReference>
<organism evidence="10 11">
    <name type="scientific">Candidatus Woykebacteria bacterium RBG_13_40_15</name>
    <dbReference type="NCBI Taxonomy" id="1802593"/>
    <lineage>
        <taxon>Bacteria</taxon>
        <taxon>Candidatus Woykeibacteriota</taxon>
    </lineage>
</organism>
<dbReference type="InterPro" id="IPR018269">
    <property type="entry name" value="Ribosomal_uS13_CS"/>
</dbReference>
<dbReference type="FunFam" id="1.10.8.50:FF:000001">
    <property type="entry name" value="30S ribosomal protein S13"/>
    <property type="match status" value="1"/>
</dbReference>
<dbReference type="GO" id="GO:0005829">
    <property type="term" value="C:cytosol"/>
    <property type="evidence" value="ECO:0007669"/>
    <property type="project" value="TreeGrafter"/>
</dbReference>
<dbReference type="SUPFAM" id="SSF46946">
    <property type="entry name" value="S13-like H2TH domain"/>
    <property type="match status" value="1"/>
</dbReference>
<dbReference type="Pfam" id="PF00416">
    <property type="entry name" value="Ribosomal_S13"/>
    <property type="match status" value="1"/>
</dbReference>
<evidence type="ECO:0000256" key="7">
    <source>
        <dbReference type="HAMAP-Rule" id="MF_01315"/>
    </source>
</evidence>
<reference evidence="10 11" key="1">
    <citation type="journal article" date="2016" name="Nat. Commun.">
        <title>Thousands of microbial genomes shed light on interconnected biogeochemical processes in an aquifer system.</title>
        <authorList>
            <person name="Anantharaman K."/>
            <person name="Brown C.T."/>
            <person name="Hug L.A."/>
            <person name="Sharon I."/>
            <person name="Castelle C.J."/>
            <person name="Probst A.J."/>
            <person name="Thomas B.C."/>
            <person name="Singh A."/>
            <person name="Wilkins M.J."/>
            <person name="Karaoz U."/>
            <person name="Brodie E.L."/>
            <person name="Williams K.H."/>
            <person name="Hubbard S.S."/>
            <person name="Banfield J.F."/>
        </authorList>
    </citation>
    <scope>NUCLEOTIDE SEQUENCE [LARGE SCALE GENOMIC DNA]</scope>
</reference>
<dbReference type="PROSITE" id="PS50159">
    <property type="entry name" value="RIBOSOMAL_S13_2"/>
    <property type="match status" value="1"/>
</dbReference>
<dbReference type="PROSITE" id="PS00646">
    <property type="entry name" value="RIBOSOMAL_S13_1"/>
    <property type="match status" value="1"/>
</dbReference>
<evidence type="ECO:0000256" key="3">
    <source>
        <dbReference type="ARBA" id="ARBA00022884"/>
    </source>
</evidence>
<accession>A0A1G1W956</accession>
<evidence type="ECO:0000256" key="1">
    <source>
        <dbReference type="ARBA" id="ARBA00008080"/>
    </source>
</evidence>
<dbReference type="GO" id="GO:0015935">
    <property type="term" value="C:small ribosomal subunit"/>
    <property type="evidence" value="ECO:0007669"/>
    <property type="project" value="TreeGrafter"/>
</dbReference>
<keyword evidence="4 7" id="KW-0689">Ribosomal protein</keyword>
<dbReference type="InterPro" id="IPR001892">
    <property type="entry name" value="Ribosomal_uS13"/>
</dbReference>
<proteinExistence type="inferred from homology"/>